<evidence type="ECO:0000259" key="2">
    <source>
        <dbReference type="Pfam" id="PF02601"/>
    </source>
</evidence>
<dbReference type="PANTHER" id="PTHR30008">
    <property type="entry name" value="EXODEOXYRIBONUCLEASE 7 LARGE SUBUNIT"/>
    <property type="match status" value="1"/>
</dbReference>
<dbReference type="GO" id="GO:0008855">
    <property type="term" value="F:exodeoxyribonuclease VII activity"/>
    <property type="evidence" value="ECO:0007669"/>
    <property type="project" value="InterPro"/>
</dbReference>
<protein>
    <submittedName>
        <fullName evidence="3">Exodeoxyribonuclease VII large subunit</fullName>
    </submittedName>
</protein>
<gene>
    <name evidence="3" type="ORF">Rhow_006734</name>
</gene>
<keyword evidence="1" id="KW-0812">Transmembrane</keyword>
<dbReference type="Proteomes" id="UP000287519">
    <property type="component" value="Unassembled WGS sequence"/>
</dbReference>
<keyword evidence="1" id="KW-0472">Membrane</keyword>
<dbReference type="PANTHER" id="PTHR30008:SF0">
    <property type="entry name" value="EXODEOXYRIBONUCLEASE 7 LARGE SUBUNIT"/>
    <property type="match status" value="1"/>
</dbReference>
<name>A0A402CG93_RHOWR</name>
<dbReference type="InterPro" id="IPR003753">
    <property type="entry name" value="Exonuc_VII_L"/>
</dbReference>
<proteinExistence type="predicted"/>
<feature type="transmembrane region" description="Helical" evidence="1">
    <location>
        <begin position="394"/>
        <end position="411"/>
    </location>
</feature>
<feature type="transmembrane region" description="Helical" evidence="1">
    <location>
        <begin position="365"/>
        <end position="388"/>
    </location>
</feature>
<evidence type="ECO:0000256" key="1">
    <source>
        <dbReference type="SAM" id="Phobius"/>
    </source>
</evidence>
<accession>A0A402CG93</accession>
<reference evidence="3 4" key="1">
    <citation type="submission" date="2018-11" db="EMBL/GenBank/DDBJ databases">
        <title>Microbial catabolism of amino acid.</title>
        <authorList>
            <person name="Hibi M."/>
            <person name="Ogawa J."/>
        </authorList>
    </citation>
    <scope>NUCLEOTIDE SEQUENCE [LARGE SCALE GENOMIC DNA]</scope>
    <source>
        <strain evidence="3 4">C31-06</strain>
    </source>
</reference>
<sequence length="462" mass="51116">MAQWAERRGRHLTVAETSKYVQTHLDQSVDMQIVIPGECRELRRLSGGSWQMDLASPHGRAVDYIPVYFSNDVAAAVSGFLKHRVGRRFGDHITNRAGITVAGNLTVSPYTRALQLRANQVYPERTDLGPVTCAENAHRDRLATLGFTTSLFTKGNPTSVQWPEKLRNITVISSKGSKAVTDIKAMLDKVRVGVPTLDPVVVSMNRHHIAEQLVKKLATIEPSRTDLVVITRGGGHWTDLWSFHDADLAHAIRHCRVPVMVALGHAADEPTNADYAAAGSFTTPSAFGTQLAGHLYKTTAAQKKITPTPTQLHAAKKQPTGEHEDYRARYDQLVQWHTATTHNTRYWRDAYVDELRTGSAARVKLHCVLAAIATLLLGTGIVTAAALLSPTPTLPIATGAATLLLAALCWHNRTPTTTPPRSMRFRRPPETTHDWIRAARKARTPHRYRTLWTQIPPELTQP</sequence>
<dbReference type="InterPro" id="IPR020579">
    <property type="entry name" value="Exonuc_VII_lsu_C"/>
</dbReference>
<evidence type="ECO:0000313" key="3">
    <source>
        <dbReference type="EMBL" id="GCE42605.1"/>
    </source>
</evidence>
<dbReference type="Pfam" id="PF02601">
    <property type="entry name" value="Exonuc_VII_L"/>
    <property type="match status" value="1"/>
</dbReference>
<dbReference type="GO" id="GO:0006308">
    <property type="term" value="P:DNA catabolic process"/>
    <property type="evidence" value="ECO:0007669"/>
    <property type="project" value="InterPro"/>
</dbReference>
<dbReference type="EMBL" id="BHYM01000060">
    <property type="protein sequence ID" value="GCE42605.1"/>
    <property type="molecule type" value="Genomic_DNA"/>
</dbReference>
<organism evidence="3 4">
    <name type="scientific">Rhodococcus wratislaviensis</name>
    <name type="common">Tsukamurella wratislaviensis</name>
    <dbReference type="NCBI Taxonomy" id="44752"/>
    <lineage>
        <taxon>Bacteria</taxon>
        <taxon>Bacillati</taxon>
        <taxon>Actinomycetota</taxon>
        <taxon>Actinomycetes</taxon>
        <taxon>Mycobacteriales</taxon>
        <taxon>Nocardiaceae</taxon>
        <taxon>Rhodococcus</taxon>
    </lineage>
</organism>
<dbReference type="GO" id="GO:0009318">
    <property type="term" value="C:exodeoxyribonuclease VII complex"/>
    <property type="evidence" value="ECO:0007669"/>
    <property type="project" value="InterPro"/>
</dbReference>
<dbReference type="AlphaFoldDB" id="A0A402CG93"/>
<keyword evidence="1" id="KW-1133">Transmembrane helix</keyword>
<keyword evidence="4" id="KW-1185">Reference proteome</keyword>
<feature type="domain" description="Exonuclease VII large subunit C-terminal" evidence="2">
    <location>
        <begin position="161"/>
        <end position="320"/>
    </location>
</feature>
<evidence type="ECO:0000313" key="4">
    <source>
        <dbReference type="Proteomes" id="UP000287519"/>
    </source>
</evidence>
<comment type="caution">
    <text evidence="3">The sequence shown here is derived from an EMBL/GenBank/DDBJ whole genome shotgun (WGS) entry which is preliminary data.</text>
</comment>